<evidence type="ECO:0000313" key="2">
    <source>
        <dbReference type="EMBL" id="KAB1213089.1"/>
    </source>
</evidence>
<dbReference type="EMBL" id="RXIC02000023">
    <property type="protein sequence ID" value="KAB1213089.1"/>
    <property type="molecule type" value="Genomic_DNA"/>
</dbReference>
<evidence type="ECO:0000256" key="1">
    <source>
        <dbReference type="SAM" id="MobiDB-lite"/>
    </source>
</evidence>
<evidence type="ECO:0000313" key="3">
    <source>
        <dbReference type="Proteomes" id="UP000516437"/>
    </source>
</evidence>
<name>A0A6A1VJK1_9ROSI</name>
<comment type="caution">
    <text evidence="2">The sequence shown here is derived from an EMBL/GenBank/DDBJ whole genome shotgun (WGS) entry which is preliminary data.</text>
</comment>
<dbReference type="AlphaFoldDB" id="A0A6A1VJK1"/>
<sequence>MTAGRRLNQEEATRSSFSQKTREMKLLKPTRKNTTHNKGPHDILSAVQNPKPTKTTTSNPDKAQKGCAREIHVRGSTRTVALAPEG</sequence>
<reference evidence="2 3" key="1">
    <citation type="journal article" date="2019" name="Plant Biotechnol. J.">
        <title>The red bayberry genome and genetic basis of sex determination.</title>
        <authorList>
            <person name="Jia H.M."/>
            <person name="Jia H.J."/>
            <person name="Cai Q.L."/>
            <person name="Wang Y."/>
            <person name="Zhao H.B."/>
            <person name="Yang W.F."/>
            <person name="Wang G.Y."/>
            <person name="Li Y.H."/>
            <person name="Zhan D.L."/>
            <person name="Shen Y.T."/>
            <person name="Niu Q.F."/>
            <person name="Chang L."/>
            <person name="Qiu J."/>
            <person name="Zhao L."/>
            <person name="Xie H.B."/>
            <person name="Fu W.Y."/>
            <person name="Jin J."/>
            <person name="Li X.W."/>
            <person name="Jiao Y."/>
            <person name="Zhou C.C."/>
            <person name="Tu T."/>
            <person name="Chai C.Y."/>
            <person name="Gao J.L."/>
            <person name="Fan L.J."/>
            <person name="van de Weg E."/>
            <person name="Wang J.Y."/>
            <person name="Gao Z.S."/>
        </authorList>
    </citation>
    <scope>NUCLEOTIDE SEQUENCE [LARGE SCALE GENOMIC DNA]</scope>
    <source>
        <tissue evidence="2">Leaves</tissue>
    </source>
</reference>
<dbReference type="Proteomes" id="UP000516437">
    <property type="component" value="Chromosome 5"/>
</dbReference>
<organism evidence="2 3">
    <name type="scientific">Morella rubra</name>
    <name type="common">Chinese bayberry</name>
    <dbReference type="NCBI Taxonomy" id="262757"/>
    <lineage>
        <taxon>Eukaryota</taxon>
        <taxon>Viridiplantae</taxon>
        <taxon>Streptophyta</taxon>
        <taxon>Embryophyta</taxon>
        <taxon>Tracheophyta</taxon>
        <taxon>Spermatophyta</taxon>
        <taxon>Magnoliopsida</taxon>
        <taxon>eudicotyledons</taxon>
        <taxon>Gunneridae</taxon>
        <taxon>Pentapetalae</taxon>
        <taxon>rosids</taxon>
        <taxon>fabids</taxon>
        <taxon>Fagales</taxon>
        <taxon>Myricaceae</taxon>
        <taxon>Morella</taxon>
    </lineage>
</organism>
<feature type="region of interest" description="Disordered" evidence="1">
    <location>
        <begin position="1"/>
        <end position="68"/>
    </location>
</feature>
<proteinExistence type="predicted"/>
<protein>
    <submittedName>
        <fullName evidence="2">Uncharacterized protein</fullName>
    </submittedName>
</protein>
<accession>A0A6A1VJK1</accession>
<gene>
    <name evidence="2" type="ORF">CJ030_MR5G015923</name>
</gene>
<keyword evidence="3" id="KW-1185">Reference proteome</keyword>